<name>I0LD10_9ACTN</name>
<dbReference type="Proteomes" id="UP000003448">
    <property type="component" value="Unassembled WGS sequence"/>
</dbReference>
<protein>
    <submittedName>
        <fullName evidence="2">Uncharacterized protein</fullName>
    </submittedName>
</protein>
<feature type="compositionally biased region" description="Polar residues" evidence="1">
    <location>
        <begin position="1"/>
        <end position="27"/>
    </location>
</feature>
<feature type="region of interest" description="Disordered" evidence="1">
    <location>
        <begin position="128"/>
        <end position="151"/>
    </location>
</feature>
<keyword evidence="3" id="KW-1185">Reference proteome</keyword>
<gene>
    <name evidence="2" type="ORF">MILUP08_46607</name>
</gene>
<evidence type="ECO:0000313" key="3">
    <source>
        <dbReference type="Proteomes" id="UP000003448"/>
    </source>
</evidence>
<organism evidence="2 3">
    <name type="scientific">Micromonospora lupini str. Lupac 08</name>
    <dbReference type="NCBI Taxonomy" id="1150864"/>
    <lineage>
        <taxon>Bacteria</taxon>
        <taxon>Bacillati</taxon>
        <taxon>Actinomycetota</taxon>
        <taxon>Actinomycetes</taxon>
        <taxon>Micromonosporales</taxon>
        <taxon>Micromonosporaceae</taxon>
        <taxon>Micromonospora</taxon>
    </lineage>
</organism>
<comment type="caution">
    <text evidence="2">The sequence shown here is derived from an EMBL/GenBank/DDBJ whole genome shotgun (WGS) entry which is preliminary data.</text>
</comment>
<evidence type="ECO:0000256" key="1">
    <source>
        <dbReference type="SAM" id="MobiDB-lite"/>
    </source>
</evidence>
<feature type="region of interest" description="Disordered" evidence="1">
    <location>
        <begin position="1"/>
        <end position="44"/>
    </location>
</feature>
<dbReference type="EMBL" id="CAIE01000044">
    <property type="protein sequence ID" value="CCH21707.1"/>
    <property type="molecule type" value="Genomic_DNA"/>
</dbReference>
<accession>I0LD10</accession>
<dbReference type="AlphaFoldDB" id="I0LD10"/>
<evidence type="ECO:0000313" key="2">
    <source>
        <dbReference type="EMBL" id="CCH21707.1"/>
    </source>
</evidence>
<sequence>MSKPSGTVAPSRTPTSGPNRKTRSSLTGRPGAGADAEHTRIIGAGPDTSALPKLVGGRMCLPLHLTGGRATLVAYRRHALLGACPHRLGRLLRGFAQVVLDLVADLARLLAQATRVLTHHVLRPAGELPFTPARRDQRGGQQTDAEGDQSGGERVALRLLAGLLPERPGLVAYGAGGVRHPLTGLLPQVVRAAHHLLLRSGERAAGLPDAVTGDPTRVDLVGQGVDVTAQVVAGGLDLPPDPIRITCHR</sequence>
<dbReference type="STRING" id="1150864.MILUP08_46607"/>
<proteinExistence type="predicted"/>
<reference evidence="3" key="1">
    <citation type="journal article" date="2012" name="J. Bacteriol.">
        <title>Genome Sequence of Micromonospora lupini Lupac 08, Isolated from Root Nodules of Lupinus angustifolius.</title>
        <authorList>
            <person name="Alonso-Vega P."/>
            <person name="Normand P."/>
            <person name="Bacigalupe R."/>
            <person name="Pujic P."/>
            <person name="Lajus A."/>
            <person name="Vallenet D."/>
            <person name="Carro L."/>
            <person name="Coll P."/>
            <person name="Trujillo M.E."/>
        </authorList>
    </citation>
    <scope>NUCLEOTIDE SEQUENCE [LARGE SCALE GENOMIC DNA]</scope>
    <source>
        <strain evidence="3">Lupac 08</strain>
    </source>
</reference>